<dbReference type="EMBL" id="CM026425">
    <property type="protein sequence ID" value="KAG0576903.1"/>
    <property type="molecule type" value="Genomic_DNA"/>
</dbReference>
<dbReference type="AlphaFoldDB" id="A0A8T0I2M2"/>
<evidence type="ECO:0000313" key="3">
    <source>
        <dbReference type="Proteomes" id="UP000822688"/>
    </source>
</evidence>
<dbReference type="Proteomes" id="UP000822688">
    <property type="component" value="Chromosome 5"/>
</dbReference>
<protein>
    <submittedName>
        <fullName evidence="2">Uncharacterized protein</fullName>
    </submittedName>
</protein>
<feature type="compositionally biased region" description="Basic and acidic residues" evidence="1">
    <location>
        <begin position="58"/>
        <end position="80"/>
    </location>
</feature>
<sequence length="166" mass="17964">MAEGQALPGPSLVSLDEHEANPSVAKSERRSSASSGAGHQVTATILATTGDREDEDDLKSSRPDAEERDSHVVELGDRPDPPANSAPNSATLWARLQTGWSEIEDQLAEWFGLNQSKYQWAVDELLERQLAGDHQDASKAAVEGLQMQDIQEQTMQRDSKGISIGG</sequence>
<dbReference type="PANTHER" id="PTHR37376">
    <property type="entry name" value="EXPRESSED PROTEIN"/>
    <property type="match status" value="1"/>
</dbReference>
<comment type="caution">
    <text evidence="2">The sequence shown here is derived from an EMBL/GenBank/DDBJ whole genome shotgun (WGS) entry which is preliminary data.</text>
</comment>
<evidence type="ECO:0000313" key="2">
    <source>
        <dbReference type="EMBL" id="KAG0576903.1"/>
    </source>
</evidence>
<organism evidence="2 3">
    <name type="scientific">Ceratodon purpureus</name>
    <name type="common">Fire moss</name>
    <name type="synonym">Dicranum purpureum</name>
    <dbReference type="NCBI Taxonomy" id="3225"/>
    <lineage>
        <taxon>Eukaryota</taxon>
        <taxon>Viridiplantae</taxon>
        <taxon>Streptophyta</taxon>
        <taxon>Embryophyta</taxon>
        <taxon>Bryophyta</taxon>
        <taxon>Bryophytina</taxon>
        <taxon>Bryopsida</taxon>
        <taxon>Dicranidae</taxon>
        <taxon>Pseudoditrichales</taxon>
        <taxon>Ditrichaceae</taxon>
        <taxon>Ceratodon</taxon>
    </lineage>
</organism>
<dbReference type="PANTHER" id="PTHR37376:SF1">
    <property type="entry name" value="EXPRESSED PROTEIN"/>
    <property type="match status" value="1"/>
</dbReference>
<name>A0A8T0I2M2_CERPU</name>
<keyword evidence="3" id="KW-1185">Reference proteome</keyword>
<feature type="region of interest" description="Disordered" evidence="1">
    <location>
        <begin position="1"/>
        <end position="89"/>
    </location>
</feature>
<reference evidence="2" key="1">
    <citation type="submission" date="2020-06" db="EMBL/GenBank/DDBJ databases">
        <title>WGS assembly of Ceratodon purpureus strain R40.</title>
        <authorList>
            <person name="Carey S.B."/>
            <person name="Jenkins J."/>
            <person name="Shu S."/>
            <person name="Lovell J.T."/>
            <person name="Sreedasyam A."/>
            <person name="Maumus F."/>
            <person name="Tiley G.P."/>
            <person name="Fernandez-Pozo N."/>
            <person name="Barry K."/>
            <person name="Chen C."/>
            <person name="Wang M."/>
            <person name="Lipzen A."/>
            <person name="Daum C."/>
            <person name="Saski C.A."/>
            <person name="Payton A.C."/>
            <person name="Mcbreen J.C."/>
            <person name="Conrad R.E."/>
            <person name="Kollar L.M."/>
            <person name="Olsson S."/>
            <person name="Huttunen S."/>
            <person name="Landis J.B."/>
            <person name="Wickett N.J."/>
            <person name="Johnson M.G."/>
            <person name="Rensing S.A."/>
            <person name="Grimwood J."/>
            <person name="Schmutz J."/>
            <person name="Mcdaniel S.F."/>
        </authorList>
    </citation>
    <scope>NUCLEOTIDE SEQUENCE</scope>
    <source>
        <strain evidence="2">R40</strain>
    </source>
</reference>
<evidence type="ECO:0000256" key="1">
    <source>
        <dbReference type="SAM" id="MobiDB-lite"/>
    </source>
</evidence>
<gene>
    <name evidence="2" type="ORF">KC19_5G116600</name>
</gene>
<accession>A0A8T0I2M2</accession>
<proteinExistence type="predicted"/>
<feature type="compositionally biased region" description="Basic and acidic residues" evidence="1">
    <location>
        <begin position="15"/>
        <end position="31"/>
    </location>
</feature>